<keyword evidence="2 6" id="KW-0812">Transmembrane</keyword>
<evidence type="ECO:0000256" key="2">
    <source>
        <dbReference type="ARBA" id="ARBA00022692"/>
    </source>
</evidence>
<feature type="transmembrane region" description="Helical" evidence="6">
    <location>
        <begin position="49"/>
        <end position="68"/>
    </location>
</feature>
<reference evidence="7 8" key="1">
    <citation type="submission" date="2023-07" db="EMBL/GenBank/DDBJ databases">
        <title>Genomic Encyclopedia of Type Strains, Phase IV (KMG-IV): sequencing the most valuable type-strain genomes for metagenomic binning, comparative biology and taxonomic classification.</title>
        <authorList>
            <person name="Goeker M."/>
        </authorList>
    </citation>
    <scope>NUCLEOTIDE SEQUENCE [LARGE SCALE GENOMIC DNA]</scope>
    <source>
        <strain evidence="7 8">DSM 19562</strain>
    </source>
</reference>
<feature type="transmembrane region" description="Helical" evidence="6">
    <location>
        <begin position="199"/>
        <end position="219"/>
    </location>
</feature>
<keyword evidence="5 6" id="KW-0472">Membrane</keyword>
<comment type="caution">
    <text evidence="7">The sequence shown here is derived from an EMBL/GenBank/DDBJ whole genome shotgun (WGS) entry which is preliminary data.</text>
</comment>
<evidence type="ECO:0000256" key="6">
    <source>
        <dbReference type="SAM" id="Phobius"/>
    </source>
</evidence>
<keyword evidence="4 6" id="KW-1133">Transmembrane helix</keyword>
<keyword evidence="8" id="KW-1185">Reference proteome</keyword>
<evidence type="ECO:0000256" key="4">
    <source>
        <dbReference type="ARBA" id="ARBA00022989"/>
    </source>
</evidence>
<evidence type="ECO:0008006" key="9">
    <source>
        <dbReference type="Google" id="ProtNLM"/>
    </source>
</evidence>
<protein>
    <recommendedName>
        <fullName evidence="9">Ceramidase</fullName>
    </recommendedName>
</protein>
<evidence type="ECO:0000313" key="7">
    <source>
        <dbReference type="EMBL" id="MDQ0440789.1"/>
    </source>
</evidence>
<feature type="transmembrane region" description="Helical" evidence="6">
    <location>
        <begin position="105"/>
        <end position="122"/>
    </location>
</feature>
<evidence type="ECO:0000256" key="1">
    <source>
        <dbReference type="ARBA" id="ARBA00004141"/>
    </source>
</evidence>
<gene>
    <name evidence="7" type="ORF">QO016_000266</name>
</gene>
<evidence type="ECO:0000313" key="8">
    <source>
        <dbReference type="Proteomes" id="UP001236369"/>
    </source>
</evidence>
<comment type="subcellular location">
    <subcellularLocation>
        <location evidence="1">Membrane</location>
        <topology evidence="1">Multi-pass membrane protein</topology>
    </subcellularLocation>
</comment>
<accession>A0ABU0HH10</accession>
<feature type="transmembrane region" description="Helical" evidence="6">
    <location>
        <begin position="170"/>
        <end position="187"/>
    </location>
</feature>
<feature type="transmembrane region" description="Helical" evidence="6">
    <location>
        <begin position="23"/>
        <end position="42"/>
    </location>
</feature>
<sequence length="228" mass="24161">MDWDAPIRAYCERANGAFWAEPFGAVSNAAFLVAAAVSGWRAMTARDGVCLAFAGLIAVIGIGSFLFHTIAVQWAMLADVIPIALFVVAYFALALHRLLGLRPAASIPLTLAFALADVALTPALESATGWPLARMTNGSLDYLPAFVALLGVAAVLAGRRTGPDRKTARHLALVALLFLMSLAFRTLDRAACAVIPIGTHWLWHVLNAVVLGALVLIALRRETAPVPP</sequence>
<dbReference type="Proteomes" id="UP001236369">
    <property type="component" value="Unassembled WGS sequence"/>
</dbReference>
<dbReference type="Pfam" id="PF05875">
    <property type="entry name" value="Ceramidase"/>
    <property type="match status" value="1"/>
</dbReference>
<feature type="transmembrane region" description="Helical" evidence="6">
    <location>
        <begin position="74"/>
        <end position="93"/>
    </location>
</feature>
<keyword evidence="3" id="KW-0378">Hydrolase</keyword>
<name>A0ABU0HH10_9HYPH</name>
<feature type="transmembrane region" description="Helical" evidence="6">
    <location>
        <begin position="142"/>
        <end position="158"/>
    </location>
</feature>
<dbReference type="InterPro" id="IPR008901">
    <property type="entry name" value="ACER"/>
</dbReference>
<evidence type="ECO:0000256" key="3">
    <source>
        <dbReference type="ARBA" id="ARBA00022801"/>
    </source>
</evidence>
<organism evidence="7 8">
    <name type="scientific">Methylobacterium persicinum</name>
    <dbReference type="NCBI Taxonomy" id="374426"/>
    <lineage>
        <taxon>Bacteria</taxon>
        <taxon>Pseudomonadati</taxon>
        <taxon>Pseudomonadota</taxon>
        <taxon>Alphaproteobacteria</taxon>
        <taxon>Hyphomicrobiales</taxon>
        <taxon>Methylobacteriaceae</taxon>
        <taxon>Methylobacterium</taxon>
    </lineage>
</organism>
<dbReference type="EMBL" id="JAUSVV010000001">
    <property type="protein sequence ID" value="MDQ0440789.1"/>
    <property type="molecule type" value="Genomic_DNA"/>
</dbReference>
<evidence type="ECO:0000256" key="5">
    <source>
        <dbReference type="ARBA" id="ARBA00023136"/>
    </source>
</evidence>
<proteinExistence type="predicted"/>